<protein>
    <submittedName>
        <fullName evidence="2">Predicted protein</fullName>
    </submittedName>
</protein>
<feature type="compositionally biased region" description="Basic residues" evidence="1">
    <location>
        <begin position="140"/>
        <end position="153"/>
    </location>
</feature>
<dbReference type="HOGENOM" id="CLU_1372429_0_0_1"/>
<accession>E4ZI68</accession>
<feature type="compositionally biased region" description="Polar residues" evidence="1">
    <location>
        <begin position="121"/>
        <end position="132"/>
    </location>
</feature>
<gene>
    <name evidence="2" type="ORF">LEMA_P062450.1</name>
</gene>
<organism evidence="3">
    <name type="scientific">Leptosphaeria maculans (strain JN3 / isolate v23.1.3 / race Av1-4-5-6-7-8)</name>
    <name type="common">Blackleg fungus</name>
    <name type="synonym">Phoma lingam</name>
    <dbReference type="NCBI Taxonomy" id="985895"/>
    <lineage>
        <taxon>Eukaryota</taxon>
        <taxon>Fungi</taxon>
        <taxon>Dikarya</taxon>
        <taxon>Ascomycota</taxon>
        <taxon>Pezizomycotina</taxon>
        <taxon>Dothideomycetes</taxon>
        <taxon>Pleosporomycetidae</taxon>
        <taxon>Pleosporales</taxon>
        <taxon>Pleosporineae</taxon>
        <taxon>Leptosphaeriaceae</taxon>
        <taxon>Plenodomus</taxon>
        <taxon>Plenodomus lingam/Leptosphaeria maculans species complex</taxon>
    </lineage>
</organism>
<dbReference type="VEuPathDB" id="FungiDB:LEMA_P062450.1"/>
<dbReference type="GeneID" id="13284720"/>
<dbReference type="eggNOG" id="ENOG502RHYI">
    <property type="taxonomic scope" value="Eukaryota"/>
</dbReference>
<name>E4ZI68_LEPMJ</name>
<evidence type="ECO:0000256" key="1">
    <source>
        <dbReference type="SAM" id="MobiDB-lite"/>
    </source>
</evidence>
<dbReference type="AlphaFoldDB" id="E4ZI68"/>
<evidence type="ECO:0000313" key="2">
    <source>
        <dbReference type="EMBL" id="CBX91211.1"/>
    </source>
</evidence>
<dbReference type="InParanoid" id="E4ZI68"/>
<dbReference type="Proteomes" id="UP000002668">
    <property type="component" value="Genome"/>
</dbReference>
<keyword evidence="3" id="KW-1185">Reference proteome</keyword>
<proteinExistence type="predicted"/>
<feature type="compositionally biased region" description="Basic and acidic residues" evidence="1">
    <location>
        <begin position="169"/>
        <end position="189"/>
    </location>
</feature>
<evidence type="ECO:0000313" key="3">
    <source>
        <dbReference type="Proteomes" id="UP000002668"/>
    </source>
</evidence>
<dbReference type="OrthoDB" id="3940486at2759"/>
<reference evidence="3" key="1">
    <citation type="journal article" date="2011" name="Nat. Commun.">
        <title>Effector diversification within compartments of the Leptosphaeria maculans genome affected by Repeat-Induced Point mutations.</title>
        <authorList>
            <person name="Rouxel T."/>
            <person name="Grandaubert J."/>
            <person name="Hane J.K."/>
            <person name="Hoede C."/>
            <person name="van de Wouw A.P."/>
            <person name="Couloux A."/>
            <person name="Dominguez V."/>
            <person name="Anthouard V."/>
            <person name="Bally P."/>
            <person name="Bourras S."/>
            <person name="Cozijnsen A.J."/>
            <person name="Ciuffetti L.M."/>
            <person name="Degrave A."/>
            <person name="Dilmaghani A."/>
            <person name="Duret L."/>
            <person name="Fudal I."/>
            <person name="Goodwin S.B."/>
            <person name="Gout L."/>
            <person name="Glaser N."/>
            <person name="Linglin J."/>
            <person name="Kema G.H.J."/>
            <person name="Lapalu N."/>
            <person name="Lawrence C.B."/>
            <person name="May K."/>
            <person name="Meyer M."/>
            <person name="Ollivier B."/>
            <person name="Poulain J."/>
            <person name="Schoch C.L."/>
            <person name="Simon A."/>
            <person name="Spatafora J.W."/>
            <person name="Stachowiak A."/>
            <person name="Turgeon B.G."/>
            <person name="Tyler B.M."/>
            <person name="Vincent D."/>
            <person name="Weissenbach J."/>
            <person name="Amselem J."/>
            <person name="Quesneville H."/>
            <person name="Oliver R.P."/>
            <person name="Wincker P."/>
            <person name="Balesdent M.-H."/>
            <person name="Howlett B.J."/>
        </authorList>
    </citation>
    <scope>NUCLEOTIDE SEQUENCE [LARGE SCALE GENOMIC DNA]</scope>
    <source>
        <strain evidence="3">JN3 / isolate v23.1.3 / race Av1-4-5-6-7-8</strain>
    </source>
</reference>
<feature type="region of interest" description="Disordered" evidence="1">
    <location>
        <begin position="114"/>
        <end position="154"/>
    </location>
</feature>
<sequence length="199" mass="22165">MFLKTYCAVSVARRLRYPEARHRVVIQMNHLSPKGRDEWISTAAVRIMSLNCQFSLILPQDTKNANPSSLTIAGDQSQIGAGTNHSPYPQITMLTTFSRNTDFHHKIISTFGNTRPRLSMAPSTSKTTTPKAANTAGVKKAVRPKGSGKKHGARTAMVKMQAYFKENRPKYSKLDFKEQQKELGKDWKTSAENPKNAAA</sequence>
<feature type="region of interest" description="Disordered" evidence="1">
    <location>
        <begin position="169"/>
        <end position="199"/>
    </location>
</feature>
<dbReference type="EMBL" id="FP929065">
    <property type="protein sequence ID" value="CBX91211.1"/>
    <property type="molecule type" value="Genomic_DNA"/>
</dbReference>